<dbReference type="PANTHER" id="PTHR45737:SF6">
    <property type="entry name" value="VON WILLEBRAND FACTOR A DOMAIN-CONTAINING PROTEIN 5A"/>
    <property type="match status" value="1"/>
</dbReference>
<evidence type="ECO:0000256" key="1">
    <source>
        <dbReference type="SAM" id="Phobius"/>
    </source>
</evidence>
<dbReference type="Gene3D" id="3.40.50.410">
    <property type="entry name" value="von Willebrand factor, type A domain"/>
    <property type="match status" value="1"/>
</dbReference>
<evidence type="ECO:0000313" key="4">
    <source>
        <dbReference type="EMBL" id="TDR20581.1"/>
    </source>
</evidence>
<dbReference type="SUPFAM" id="SSF53300">
    <property type="entry name" value="vWA-like"/>
    <property type="match status" value="1"/>
</dbReference>
<dbReference type="SMART" id="SM00327">
    <property type="entry name" value="VWA"/>
    <property type="match status" value="1"/>
</dbReference>
<dbReference type="EMBL" id="SNZB01000003">
    <property type="protein sequence ID" value="TDR20581.1"/>
    <property type="molecule type" value="Genomic_DNA"/>
</dbReference>
<dbReference type="InterPro" id="IPR036465">
    <property type="entry name" value="vWFA_dom_sf"/>
</dbReference>
<protein>
    <submittedName>
        <fullName evidence="4">Ca-activated chloride channel family protein</fullName>
    </submittedName>
</protein>
<dbReference type="Proteomes" id="UP000295724">
    <property type="component" value="Unassembled WGS sequence"/>
</dbReference>
<keyword evidence="5" id="KW-1185">Reference proteome</keyword>
<dbReference type="PROSITE" id="PS50234">
    <property type="entry name" value="VWFA"/>
    <property type="match status" value="1"/>
</dbReference>
<dbReference type="InterPro" id="IPR002035">
    <property type="entry name" value="VWF_A"/>
</dbReference>
<dbReference type="OrthoDB" id="9784383at2"/>
<dbReference type="InterPro" id="IPR013694">
    <property type="entry name" value="VIT"/>
</dbReference>
<reference evidence="4 5" key="1">
    <citation type="submission" date="2019-03" db="EMBL/GenBank/DDBJ databases">
        <title>Genomic Encyclopedia of Type Strains, Phase IV (KMG-IV): sequencing the most valuable type-strain genomes for metagenomic binning, comparative biology and taxonomic classification.</title>
        <authorList>
            <person name="Goeker M."/>
        </authorList>
    </citation>
    <scope>NUCLEOTIDE SEQUENCE [LARGE SCALE GENOMIC DNA]</scope>
    <source>
        <strain evidence="4 5">DSM 25488</strain>
    </source>
</reference>
<dbReference type="PANTHER" id="PTHR45737">
    <property type="entry name" value="VON WILLEBRAND FACTOR A DOMAIN-CONTAINING PROTEIN 5A"/>
    <property type="match status" value="1"/>
</dbReference>
<organism evidence="4 5">
    <name type="scientific">Marinicella litoralis</name>
    <dbReference type="NCBI Taxonomy" id="644220"/>
    <lineage>
        <taxon>Bacteria</taxon>
        <taxon>Pseudomonadati</taxon>
        <taxon>Pseudomonadota</taxon>
        <taxon>Gammaproteobacteria</taxon>
        <taxon>Lysobacterales</taxon>
        <taxon>Marinicellaceae</taxon>
        <taxon>Marinicella</taxon>
    </lineage>
</organism>
<dbReference type="PROSITE" id="PS51468">
    <property type="entry name" value="VIT"/>
    <property type="match status" value="1"/>
</dbReference>
<dbReference type="AlphaFoldDB" id="A0A4V3DI34"/>
<sequence length="694" mass="77821">MKSTKRNSIRWELEQLAQKSNQPANHKNKPPRKYQKLGLNWKDVVIFSMAMFYTTLYHVNAHAQSTQPVNFDDISSGMMMSFNKTTGEYHSLQLIQTDYDVDVFGLLATIKLKQTFLNPQDHWITEGVYAFPMADKSAVYQMKMTIGDRVIEAEIHEKKQAEQIYHQAKSEGLTATMVKQYRPNIFTTDIANIGPNEVISVEITYQMNLRYDQLFYELRLPMAIKARYTPADVAPNLPSTQGVNDLNYRRIDINLDAGFALDEIRSLHHNIEIAQDFGKHQINLTDQQLYDTQDFVLRWFPKTAQTPKAAYFSEIKDGFEYSLLMVLPPNTTEKSSKPRNMTFIMDTSGSMHGQALDQSKDALLFALSEMDDSTYFNVIDFDSTAKVLFPASRKASPDNISLALDFVDGFSSDGGTNMAPALQIAMQRENIKSGYLNQIIFMTDGSVGNESMIFDQIAQDIADARLFTIAIGPAPNNYFMSKAAMFGKGTYTHIASLDQVNDSMSHLFAQLARPALTDVAVAWNTSGVIQSPSVIPDLYMDQPLVITSKVPVSQAKAAPSFVVSGLIGENNQQKSWSEQITLNHDGQTTGIARLWARNQVEEMTDDLMLGGDYTVLKEEIIELALKHRLITEFTAMVAVDRNPDASRLARARAAAQANAAAHQAPFPQGSLGWRWNLLFGMLLLSGALMLQRRV</sequence>
<evidence type="ECO:0000259" key="3">
    <source>
        <dbReference type="PROSITE" id="PS51468"/>
    </source>
</evidence>
<proteinExistence type="predicted"/>
<feature type="domain" description="VWFA" evidence="2">
    <location>
        <begin position="340"/>
        <end position="511"/>
    </location>
</feature>
<evidence type="ECO:0000259" key="2">
    <source>
        <dbReference type="PROSITE" id="PS50234"/>
    </source>
</evidence>
<feature type="transmembrane region" description="Helical" evidence="1">
    <location>
        <begin position="39"/>
        <end position="59"/>
    </location>
</feature>
<dbReference type="RefSeq" id="WP_099018421.1">
    <property type="nucleotide sequence ID" value="NZ_NIHB01000001.1"/>
</dbReference>
<dbReference type="Pfam" id="PF13768">
    <property type="entry name" value="VWA_3"/>
    <property type="match status" value="1"/>
</dbReference>
<evidence type="ECO:0000313" key="5">
    <source>
        <dbReference type="Proteomes" id="UP000295724"/>
    </source>
</evidence>
<keyword evidence="1" id="KW-1133">Transmembrane helix</keyword>
<comment type="caution">
    <text evidence="4">The sequence shown here is derived from an EMBL/GenBank/DDBJ whole genome shotgun (WGS) entry which is preliminary data.</text>
</comment>
<keyword evidence="1" id="KW-0472">Membrane</keyword>
<gene>
    <name evidence="4" type="ORF">C8D91_1555</name>
</gene>
<keyword evidence="1" id="KW-0812">Transmembrane</keyword>
<name>A0A4V3DI34_9GAMM</name>
<accession>A0A4V3DI34</accession>
<dbReference type="Pfam" id="PF08487">
    <property type="entry name" value="VIT"/>
    <property type="match status" value="1"/>
</dbReference>
<dbReference type="SMART" id="SM00609">
    <property type="entry name" value="VIT"/>
    <property type="match status" value="1"/>
</dbReference>
<feature type="domain" description="VIT" evidence="3">
    <location>
        <begin position="78"/>
        <end position="207"/>
    </location>
</feature>